<protein>
    <submittedName>
        <fullName evidence="9">dCMP deaminase</fullName>
    </submittedName>
</protein>
<evidence type="ECO:0000256" key="6">
    <source>
        <dbReference type="PIRSR" id="PIRSR006019-1"/>
    </source>
</evidence>
<feature type="binding site" evidence="7">
    <location>
        <position position="113"/>
    </location>
    <ligand>
        <name>Zn(2+)</name>
        <dbReference type="ChEBI" id="CHEBI:29105"/>
        <note>catalytic</note>
    </ligand>
</feature>
<dbReference type="PIRSF" id="PIRSF006019">
    <property type="entry name" value="dCMP_deaminase"/>
    <property type="match status" value="1"/>
</dbReference>
<dbReference type="InterPro" id="IPR016192">
    <property type="entry name" value="APOBEC/CMP_deaminase_Zn-bd"/>
</dbReference>
<feature type="domain" description="CMP/dCMP-type deaminase" evidence="8">
    <location>
        <begin position="17"/>
        <end position="147"/>
    </location>
</feature>
<dbReference type="GO" id="GO:0008270">
    <property type="term" value="F:zinc ion binding"/>
    <property type="evidence" value="ECO:0007669"/>
    <property type="project" value="InterPro"/>
</dbReference>
<sequence length="169" mass="18757">MNSTTQPKSPKHRQRPSWDEYFLQIAFTVAQRSTCDRAHVGCVLVRDRRILTTGYNGAPAGLPHCDDVGHLMVDGHCVRTLHAEQNALIQAALHGVSTEGATAYVTHQPCLTCAKMLINAGIRRVVYAGNYPDEHSHSFLNAAGVELIRLPWERQADTVYQPEPDLEKS</sequence>
<dbReference type="AlphaFoldDB" id="A0A7C1JBC5"/>
<dbReference type="GO" id="GO:0005737">
    <property type="term" value="C:cytoplasm"/>
    <property type="evidence" value="ECO:0007669"/>
    <property type="project" value="TreeGrafter"/>
</dbReference>
<feature type="binding site" evidence="7">
    <location>
        <position position="82"/>
    </location>
    <ligand>
        <name>Zn(2+)</name>
        <dbReference type="ChEBI" id="CHEBI:29105"/>
        <note>catalytic</note>
    </ligand>
</feature>
<keyword evidence="5 7" id="KW-0862">Zinc</keyword>
<evidence type="ECO:0000256" key="3">
    <source>
        <dbReference type="ARBA" id="ARBA00022723"/>
    </source>
</evidence>
<dbReference type="InterPro" id="IPR035105">
    <property type="entry name" value="Deoxycytidylate_deaminase_dom"/>
</dbReference>
<evidence type="ECO:0000256" key="5">
    <source>
        <dbReference type="ARBA" id="ARBA00022833"/>
    </source>
</evidence>
<dbReference type="PANTHER" id="PTHR11086:SF18">
    <property type="entry name" value="DEOXYCYTIDYLATE DEAMINASE"/>
    <property type="match status" value="1"/>
</dbReference>
<dbReference type="EMBL" id="DSMG01000116">
    <property type="protein sequence ID" value="HDX32103.1"/>
    <property type="molecule type" value="Genomic_DNA"/>
</dbReference>
<evidence type="ECO:0000256" key="4">
    <source>
        <dbReference type="ARBA" id="ARBA00022801"/>
    </source>
</evidence>
<proteinExistence type="inferred from homology"/>
<organism evidence="9">
    <name type="scientific">Caldilinea aerophila</name>
    <dbReference type="NCBI Taxonomy" id="133453"/>
    <lineage>
        <taxon>Bacteria</taxon>
        <taxon>Bacillati</taxon>
        <taxon>Chloroflexota</taxon>
        <taxon>Caldilineae</taxon>
        <taxon>Caldilineales</taxon>
        <taxon>Caldilineaceae</taxon>
        <taxon>Caldilinea</taxon>
    </lineage>
</organism>
<dbReference type="InterPro" id="IPR015517">
    <property type="entry name" value="dCMP_deaminase-rel"/>
</dbReference>
<accession>A0A7C1JBC5</accession>
<dbReference type="Pfam" id="PF00383">
    <property type="entry name" value="dCMP_cyt_deam_1"/>
    <property type="match status" value="1"/>
</dbReference>
<dbReference type="InterPro" id="IPR016473">
    <property type="entry name" value="dCMP_deaminase"/>
</dbReference>
<reference evidence="9" key="1">
    <citation type="journal article" date="2020" name="mSystems">
        <title>Genome- and Community-Level Interaction Insights into Carbon Utilization and Element Cycling Functions of Hydrothermarchaeota in Hydrothermal Sediment.</title>
        <authorList>
            <person name="Zhou Z."/>
            <person name="Liu Y."/>
            <person name="Xu W."/>
            <person name="Pan J."/>
            <person name="Luo Z.H."/>
            <person name="Li M."/>
        </authorList>
    </citation>
    <scope>NUCLEOTIDE SEQUENCE [LARGE SCALE GENOMIC DNA]</scope>
    <source>
        <strain evidence="9">SpSt-289</strain>
    </source>
</reference>
<evidence type="ECO:0000256" key="1">
    <source>
        <dbReference type="ARBA" id="ARBA00001947"/>
    </source>
</evidence>
<keyword evidence="3 7" id="KW-0479">Metal-binding</keyword>
<comment type="similarity">
    <text evidence="2">Belongs to the cytidine and deoxycytidylate deaminase family.</text>
</comment>
<dbReference type="PANTHER" id="PTHR11086">
    <property type="entry name" value="DEOXYCYTIDYLATE DEAMINASE-RELATED"/>
    <property type="match status" value="1"/>
</dbReference>
<feature type="active site" description="Proton donor" evidence="6">
    <location>
        <position position="84"/>
    </location>
</feature>
<dbReference type="Gene3D" id="3.40.140.10">
    <property type="entry name" value="Cytidine Deaminase, domain 2"/>
    <property type="match status" value="1"/>
</dbReference>
<feature type="binding site" evidence="7">
    <location>
        <position position="110"/>
    </location>
    <ligand>
        <name>Zn(2+)</name>
        <dbReference type="ChEBI" id="CHEBI:29105"/>
        <note>catalytic</note>
    </ligand>
</feature>
<gene>
    <name evidence="9" type="ORF">ENQ20_11530</name>
</gene>
<dbReference type="PROSITE" id="PS51747">
    <property type="entry name" value="CYT_DCMP_DEAMINASES_2"/>
    <property type="match status" value="1"/>
</dbReference>
<evidence type="ECO:0000313" key="9">
    <source>
        <dbReference type="EMBL" id="HDX32103.1"/>
    </source>
</evidence>
<comment type="cofactor">
    <cofactor evidence="1 7">
        <name>Zn(2+)</name>
        <dbReference type="ChEBI" id="CHEBI:29105"/>
    </cofactor>
</comment>
<dbReference type="InterPro" id="IPR002125">
    <property type="entry name" value="CMP_dCMP_dom"/>
</dbReference>
<dbReference type="InterPro" id="IPR016193">
    <property type="entry name" value="Cytidine_deaminase-like"/>
</dbReference>
<dbReference type="CDD" id="cd01286">
    <property type="entry name" value="deoxycytidylate_deaminase"/>
    <property type="match status" value="1"/>
</dbReference>
<dbReference type="GO" id="GO:0004132">
    <property type="term" value="F:dCMP deaminase activity"/>
    <property type="evidence" value="ECO:0007669"/>
    <property type="project" value="InterPro"/>
</dbReference>
<comment type="caution">
    <text evidence="9">The sequence shown here is derived from an EMBL/GenBank/DDBJ whole genome shotgun (WGS) entry which is preliminary data.</text>
</comment>
<name>A0A7C1JBC5_9CHLR</name>
<dbReference type="GO" id="GO:0006220">
    <property type="term" value="P:pyrimidine nucleotide metabolic process"/>
    <property type="evidence" value="ECO:0007669"/>
    <property type="project" value="InterPro"/>
</dbReference>
<evidence type="ECO:0000259" key="8">
    <source>
        <dbReference type="PROSITE" id="PS51747"/>
    </source>
</evidence>
<keyword evidence="4" id="KW-0378">Hydrolase</keyword>
<dbReference type="SUPFAM" id="SSF53927">
    <property type="entry name" value="Cytidine deaminase-like"/>
    <property type="match status" value="1"/>
</dbReference>
<dbReference type="PROSITE" id="PS00903">
    <property type="entry name" value="CYT_DCMP_DEAMINASES_1"/>
    <property type="match status" value="1"/>
</dbReference>
<evidence type="ECO:0000256" key="7">
    <source>
        <dbReference type="PIRSR" id="PIRSR006019-2"/>
    </source>
</evidence>
<evidence type="ECO:0000256" key="2">
    <source>
        <dbReference type="ARBA" id="ARBA00006576"/>
    </source>
</evidence>